<feature type="transmembrane region" description="Helical" evidence="1">
    <location>
        <begin position="110"/>
        <end position="130"/>
    </location>
</feature>
<name>A0A1D1VUA7_RAMVA</name>
<keyword evidence="1" id="KW-1133">Transmembrane helix</keyword>
<evidence type="ECO:0008006" key="4">
    <source>
        <dbReference type="Google" id="ProtNLM"/>
    </source>
</evidence>
<feature type="transmembrane region" description="Helical" evidence="1">
    <location>
        <begin position="213"/>
        <end position="244"/>
    </location>
</feature>
<feature type="transmembrane region" description="Helical" evidence="1">
    <location>
        <begin position="69"/>
        <end position="90"/>
    </location>
</feature>
<feature type="transmembrane region" description="Helical" evidence="1">
    <location>
        <begin position="158"/>
        <end position="180"/>
    </location>
</feature>
<accession>A0A1D1VUA7</accession>
<sequence length="387" mass="44107">MAEFSIDPTEEVSNGHCLETVHQLGSESQKSFYLCSFHWLKVFRLIPSRKLESQSGRSSKGLLLSIKPFLVHFYYFFFLAHSFLYLLEVAANLSSTTVNRDSSVKNLKYLLYNCRYGFMVIKSAVLFLSFRMHGVRIIQLTTAVADEYRKLSHGQQKLLSILTVAITALNVVFSKSWHILDFASYDLSFHETWFEDVEVALFGQKAKLWMVEIAWYSLATPMIIVTDLAVVFVALSILTLYLAWRRINEKLAQDPSYLVSDFGGEWEHLRCVAEAADDAFSFIIFTAWINDMACAVGYIGSIVLYGAGNPPEQAYTLLQMIQQNILSYRPAAFTAWKFFYVTRNVLLTLPHTVHVQDAGSPPNDACWVVEQIAFAHQKYFNNLLANV</sequence>
<keyword evidence="1" id="KW-0812">Transmembrane</keyword>
<evidence type="ECO:0000313" key="2">
    <source>
        <dbReference type="EMBL" id="GAV05092.1"/>
    </source>
</evidence>
<reference evidence="2 3" key="1">
    <citation type="journal article" date="2016" name="Nat. Commun.">
        <title>Extremotolerant tardigrade genome and improved radiotolerance of human cultured cells by tardigrade-unique protein.</title>
        <authorList>
            <person name="Hashimoto T."/>
            <person name="Horikawa D.D."/>
            <person name="Saito Y."/>
            <person name="Kuwahara H."/>
            <person name="Kozuka-Hata H."/>
            <person name="Shin-I T."/>
            <person name="Minakuchi Y."/>
            <person name="Ohishi K."/>
            <person name="Motoyama A."/>
            <person name="Aizu T."/>
            <person name="Enomoto A."/>
            <person name="Kondo K."/>
            <person name="Tanaka S."/>
            <person name="Hara Y."/>
            <person name="Koshikawa S."/>
            <person name="Sagara H."/>
            <person name="Miura T."/>
            <person name="Yokobori S."/>
            <person name="Miyagawa K."/>
            <person name="Suzuki Y."/>
            <person name="Kubo T."/>
            <person name="Oyama M."/>
            <person name="Kohara Y."/>
            <person name="Fujiyama A."/>
            <person name="Arakawa K."/>
            <person name="Katayama T."/>
            <person name="Toyoda A."/>
            <person name="Kunieda T."/>
        </authorList>
    </citation>
    <scope>NUCLEOTIDE SEQUENCE [LARGE SCALE GENOMIC DNA]</scope>
    <source>
        <strain evidence="2 3">YOKOZUNA-1</strain>
    </source>
</reference>
<evidence type="ECO:0000256" key="1">
    <source>
        <dbReference type="SAM" id="Phobius"/>
    </source>
</evidence>
<protein>
    <recommendedName>
        <fullName evidence="4">Gustatory receptor</fullName>
    </recommendedName>
</protein>
<organism evidence="2 3">
    <name type="scientific">Ramazzottius varieornatus</name>
    <name type="common">Water bear</name>
    <name type="synonym">Tardigrade</name>
    <dbReference type="NCBI Taxonomy" id="947166"/>
    <lineage>
        <taxon>Eukaryota</taxon>
        <taxon>Metazoa</taxon>
        <taxon>Ecdysozoa</taxon>
        <taxon>Tardigrada</taxon>
        <taxon>Eutardigrada</taxon>
        <taxon>Parachela</taxon>
        <taxon>Hypsibioidea</taxon>
        <taxon>Ramazzottiidae</taxon>
        <taxon>Ramazzottius</taxon>
    </lineage>
</organism>
<dbReference type="OrthoDB" id="5800391at2759"/>
<gene>
    <name evidence="2" type="primary">RvY_15272-1</name>
    <name evidence="2" type="synonym">RvY_15272.1</name>
    <name evidence="2" type="ORF">RvY_15272</name>
</gene>
<evidence type="ECO:0000313" key="3">
    <source>
        <dbReference type="Proteomes" id="UP000186922"/>
    </source>
</evidence>
<dbReference type="Proteomes" id="UP000186922">
    <property type="component" value="Unassembled WGS sequence"/>
</dbReference>
<dbReference type="AlphaFoldDB" id="A0A1D1VUA7"/>
<keyword evidence="3" id="KW-1185">Reference proteome</keyword>
<comment type="caution">
    <text evidence="2">The sequence shown here is derived from an EMBL/GenBank/DDBJ whole genome shotgun (WGS) entry which is preliminary data.</text>
</comment>
<keyword evidence="1" id="KW-0472">Membrane</keyword>
<proteinExistence type="predicted"/>
<dbReference type="EMBL" id="BDGG01000011">
    <property type="protein sequence ID" value="GAV05092.1"/>
    <property type="molecule type" value="Genomic_DNA"/>
</dbReference>